<protein>
    <recommendedName>
        <fullName evidence="2">PD-(D/E)XK nuclease-like domain-containing protein</fullName>
    </recommendedName>
</protein>
<evidence type="ECO:0000259" key="2">
    <source>
        <dbReference type="Pfam" id="PF20516"/>
    </source>
</evidence>
<evidence type="ECO:0000313" key="3">
    <source>
        <dbReference type="EMBL" id="OAA55140.1"/>
    </source>
</evidence>
<name>A0A162MER4_CORFA</name>
<dbReference type="EMBL" id="AZHB01000026">
    <property type="protein sequence ID" value="OAA55140.1"/>
    <property type="molecule type" value="Genomic_DNA"/>
</dbReference>
<comment type="caution">
    <text evidence="3">The sequence shown here is derived from an EMBL/GenBank/DDBJ whole genome shotgun (WGS) entry which is preliminary data.</text>
</comment>
<dbReference type="Pfam" id="PF20516">
    <property type="entry name" value="PDDEXK_12"/>
    <property type="match status" value="1"/>
</dbReference>
<dbReference type="Proteomes" id="UP000076744">
    <property type="component" value="Unassembled WGS sequence"/>
</dbReference>
<evidence type="ECO:0000313" key="4">
    <source>
        <dbReference type="Proteomes" id="UP000076744"/>
    </source>
</evidence>
<sequence>MARSEEEGKLQLAIWTSAWHRRMLSIMSKFEQGGDDDSQNLWAPKPRKVEAKIITLPLMLTLCQDWKLLFACDRGGEGLEILGDFSIGETSSLLGLYTIVAVLQELADWVEVTFRKWIMDVFMINPDDDDKDDSTGVGDDPDDDQNEGGSGSE</sequence>
<dbReference type="AlphaFoldDB" id="A0A162MER4"/>
<organism evidence="3 4">
    <name type="scientific">Cordyceps fumosorosea (strain ARSEF 2679)</name>
    <name type="common">Isaria fumosorosea</name>
    <dbReference type="NCBI Taxonomy" id="1081104"/>
    <lineage>
        <taxon>Eukaryota</taxon>
        <taxon>Fungi</taxon>
        <taxon>Dikarya</taxon>
        <taxon>Ascomycota</taxon>
        <taxon>Pezizomycotina</taxon>
        <taxon>Sordariomycetes</taxon>
        <taxon>Hypocreomycetidae</taxon>
        <taxon>Hypocreales</taxon>
        <taxon>Cordycipitaceae</taxon>
        <taxon>Cordyceps</taxon>
    </lineage>
</organism>
<dbReference type="STRING" id="1081104.A0A162MER4"/>
<dbReference type="RefSeq" id="XP_018701150.1">
    <property type="nucleotide sequence ID" value="XM_018851664.1"/>
</dbReference>
<proteinExistence type="predicted"/>
<accession>A0A162MER4</accession>
<feature type="domain" description="PD-(D/E)XK nuclease-like" evidence="2">
    <location>
        <begin position="4"/>
        <end position="115"/>
    </location>
</feature>
<gene>
    <name evidence="3" type="ORF">ISF_08061</name>
</gene>
<dbReference type="OrthoDB" id="5244165at2759"/>
<feature type="region of interest" description="Disordered" evidence="1">
    <location>
        <begin position="127"/>
        <end position="153"/>
    </location>
</feature>
<evidence type="ECO:0000256" key="1">
    <source>
        <dbReference type="SAM" id="MobiDB-lite"/>
    </source>
</evidence>
<reference evidence="3 4" key="1">
    <citation type="journal article" date="2016" name="Genome Biol. Evol.">
        <title>Divergent and convergent evolution of fungal pathogenicity.</title>
        <authorList>
            <person name="Shang Y."/>
            <person name="Xiao G."/>
            <person name="Zheng P."/>
            <person name="Cen K."/>
            <person name="Zhan S."/>
            <person name="Wang C."/>
        </authorList>
    </citation>
    <scope>NUCLEOTIDE SEQUENCE [LARGE SCALE GENOMIC DNA]</scope>
    <source>
        <strain evidence="3 4">ARSEF 2679</strain>
    </source>
</reference>
<dbReference type="InterPro" id="IPR046797">
    <property type="entry name" value="PDDEXK_12"/>
</dbReference>
<dbReference type="GeneID" id="30024353"/>
<keyword evidence="4" id="KW-1185">Reference proteome</keyword>